<dbReference type="InterPro" id="IPR001633">
    <property type="entry name" value="EAL_dom"/>
</dbReference>
<evidence type="ECO:0000259" key="1">
    <source>
        <dbReference type="PROSITE" id="PS50883"/>
    </source>
</evidence>
<dbReference type="RefSeq" id="WP_190705952.1">
    <property type="nucleotide sequence ID" value="NZ_JAMPKX010000008.1"/>
</dbReference>
<dbReference type="Gene3D" id="3.30.70.270">
    <property type="match status" value="1"/>
</dbReference>
<sequence length="514" mass="57617">RAITKGLLKPGDRLCEKMPTHRQQVYPYQVALIDLYLAALESGEPKRLEYQYKGEISGWYMTLVTPLSTDLLYMTFTEVSGVIHDPLTGLYNRRVLEMELEAWEVCLFIDLDRFKLINDQRGHYLGDELLKAVATVLQDHAQTYNGIAVRNGGDEFLLLLPDSNPTPPEPCPMPVAIATSVLEAILAIEIEGASVGASIGVASGTIDAFEEDTSINRLLQAAETALREAKRNRRSNLPQHRIQMWNSDLARRRLRQITLEAYLEQRSSEAEFWLAYQPICNMTTGAIVGAEALIRWDSARLGKVSPAEFIPVAEATGLVHRISDWVLCHALEQLAQWQEIAPQFTLSVNISPLELEDDDFLDRIMQRVSGAGIASNHFGIEITERGIYNNLDRYLQSLQGLRDMSLRLKVDDFGMGQSGLAQLLQFRFDEVKVDRYFIPTNAQNLEKVAICRAIANLSEGINFSLVAEGIEQASQRDLMLSLNYAYGQGYLFSRPMTALNLTTLLREGTCLAAL</sequence>
<dbReference type="SUPFAM" id="SSF55073">
    <property type="entry name" value="Nucleotide cyclase"/>
    <property type="match status" value="1"/>
</dbReference>
<dbReference type="InterPro" id="IPR043128">
    <property type="entry name" value="Rev_trsase/Diguanyl_cyclase"/>
</dbReference>
<dbReference type="Proteomes" id="UP001482513">
    <property type="component" value="Unassembled WGS sequence"/>
</dbReference>
<proteinExistence type="predicted"/>
<dbReference type="Pfam" id="PF00563">
    <property type="entry name" value="EAL"/>
    <property type="match status" value="1"/>
</dbReference>
<dbReference type="EMBL" id="JAMPKX010000008">
    <property type="protein sequence ID" value="MEP0948516.1"/>
    <property type="molecule type" value="Genomic_DNA"/>
</dbReference>
<evidence type="ECO:0000313" key="3">
    <source>
        <dbReference type="EMBL" id="MEP0948516.1"/>
    </source>
</evidence>
<organism evidence="3 4">
    <name type="scientific">Leptolyngbya subtilissima DQ-A4</name>
    <dbReference type="NCBI Taxonomy" id="2933933"/>
    <lineage>
        <taxon>Bacteria</taxon>
        <taxon>Bacillati</taxon>
        <taxon>Cyanobacteriota</taxon>
        <taxon>Cyanophyceae</taxon>
        <taxon>Leptolyngbyales</taxon>
        <taxon>Leptolyngbyaceae</taxon>
        <taxon>Leptolyngbya group</taxon>
        <taxon>Leptolyngbya</taxon>
    </lineage>
</organism>
<dbReference type="PANTHER" id="PTHR44757">
    <property type="entry name" value="DIGUANYLATE CYCLASE DGCP"/>
    <property type="match status" value="1"/>
</dbReference>
<dbReference type="CDD" id="cd01949">
    <property type="entry name" value="GGDEF"/>
    <property type="match status" value="1"/>
</dbReference>
<dbReference type="InterPro" id="IPR052155">
    <property type="entry name" value="Biofilm_reg_signaling"/>
</dbReference>
<dbReference type="SMART" id="SM00267">
    <property type="entry name" value="GGDEF"/>
    <property type="match status" value="1"/>
</dbReference>
<feature type="non-terminal residue" evidence="3">
    <location>
        <position position="1"/>
    </location>
</feature>
<dbReference type="InterPro" id="IPR000160">
    <property type="entry name" value="GGDEF_dom"/>
</dbReference>
<dbReference type="PROSITE" id="PS50887">
    <property type="entry name" value="GGDEF"/>
    <property type="match status" value="1"/>
</dbReference>
<comment type="caution">
    <text evidence="3">The sequence shown here is derived from an EMBL/GenBank/DDBJ whole genome shotgun (WGS) entry which is preliminary data.</text>
</comment>
<keyword evidence="4" id="KW-1185">Reference proteome</keyword>
<dbReference type="SUPFAM" id="SSF141868">
    <property type="entry name" value="EAL domain-like"/>
    <property type="match status" value="1"/>
</dbReference>
<dbReference type="PANTHER" id="PTHR44757:SF2">
    <property type="entry name" value="BIOFILM ARCHITECTURE MAINTENANCE PROTEIN MBAA"/>
    <property type="match status" value="1"/>
</dbReference>
<gene>
    <name evidence="3" type="ORF">NC992_16650</name>
</gene>
<reference evidence="3 4" key="1">
    <citation type="submission" date="2022-04" db="EMBL/GenBank/DDBJ databases">
        <title>Positive selection, recombination, and allopatry shape intraspecific diversity of widespread and dominant cyanobacteria.</title>
        <authorList>
            <person name="Wei J."/>
            <person name="Shu W."/>
            <person name="Hu C."/>
        </authorList>
    </citation>
    <scope>NUCLEOTIDE SEQUENCE [LARGE SCALE GENOMIC DNA]</scope>
    <source>
        <strain evidence="3 4">DQ-A4</strain>
    </source>
</reference>
<accession>A0ABV0K6V8</accession>
<dbReference type="CDD" id="cd01948">
    <property type="entry name" value="EAL"/>
    <property type="match status" value="1"/>
</dbReference>
<dbReference type="InterPro" id="IPR035919">
    <property type="entry name" value="EAL_sf"/>
</dbReference>
<evidence type="ECO:0000259" key="2">
    <source>
        <dbReference type="PROSITE" id="PS50887"/>
    </source>
</evidence>
<feature type="domain" description="GGDEF" evidence="2">
    <location>
        <begin position="102"/>
        <end position="247"/>
    </location>
</feature>
<dbReference type="NCBIfam" id="TIGR00254">
    <property type="entry name" value="GGDEF"/>
    <property type="match status" value="1"/>
</dbReference>
<dbReference type="SMART" id="SM00052">
    <property type="entry name" value="EAL"/>
    <property type="match status" value="1"/>
</dbReference>
<dbReference type="InterPro" id="IPR029787">
    <property type="entry name" value="Nucleotide_cyclase"/>
</dbReference>
<dbReference type="Gene3D" id="3.20.20.450">
    <property type="entry name" value="EAL domain"/>
    <property type="match status" value="1"/>
</dbReference>
<dbReference type="PROSITE" id="PS50883">
    <property type="entry name" value="EAL"/>
    <property type="match status" value="1"/>
</dbReference>
<dbReference type="Pfam" id="PF00990">
    <property type="entry name" value="GGDEF"/>
    <property type="match status" value="1"/>
</dbReference>
<feature type="domain" description="EAL" evidence="1">
    <location>
        <begin position="256"/>
        <end position="509"/>
    </location>
</feature>
<name>A0ABV0K6V8_9CYAN</name>
<protein>
    <submittedName>
        <fullName evidence="3">Bifunctional diguanylate cyclase/phosphodiesterase</fullName>
    </submittedName>
</protein>
<evidence type="ECO:0000313" key="4">
    <source>
        <dbReference type="Proteomes" id="UP001482513"/>
    </source>
</evidence>